<keyword evidence="3" id="KW-0698">rRNA processing</keyword>
<dbReference type="AlphaFoldDB" id="A0A0D9XPT6"/>
<dbReference type="GO" id="GO:0005732">
    <property type="term" value="C:sno(s)RNA-containing ribonucleoprotein complex"/>
    <property type="evidence" value="ECO:0007669"/>
    <property type="project" value="InterPro"/>
</dbReference>
<dbReference type="Pfam" id="PF04006">
    <property type="entry name" value="Mpp10"/>
    <property type="match status" value="1"/>
</dbReference>
<feature type="region of interest" description="Disordered" evidence="7">
    <location>
        <begin position="144"/>
        <end position="198"/>
    </location>
</feature>
<dbReference type="GO" id="GO:0032040">
    <property type="term" value="C:small-subunit processome"/>
    <property type="evidence" value="ECO:0007669"/>
    <property type="project" value="TreeGrafter"/>
</dbReference>
<dbReference type="Gramene" id="LPERR11G04550.2">
    <property type="protein sequence ID" value="LPERR11G04550.2"/>
    <property type="gene ID" value="LPERR11G04550"/>
</dbReference>
<evidence type="ECO:0000256" key="7">
    <source>
        <dbReference type="SAM" id="MobiDB-lite"/>
    </source>
</evidence>
<reference evidence="8 9" key="1">
    <citation type="submission" date="2012-08" db="EMBL/GenBank/DDBJ databases">
        <title>Oryza genome evolution.</title>
        <authorList>
            <person name="Wing R.A."/>
        </authorList>
    </citation>
    <scope>NUCLEOTIDE SEQUENCE</scope>
</reference>
<feature type="region of interest" description="Disordered" evidence="7">
    <location>
        <begin position="21"/>
        <end position="72"/>
    </location>
</feature>
<feature type="compositionally biased region" description="Acidic residues" evidence="7">
    <location>
        <begin position="42"/>
        <end position="58"/>
    </location>
</feature>
<reference evidence="8" key="3">
    <citation type="submission" date="2015-04" db="UniProtKB">
        <authorList>
            <consortium name="EnsemblPlants"/>
        </authorList>
    </citation>
    <scope>IDENTIFICATION</scope>
</reference>
<dbReference type="Proteomes" id="UP000032180">
    <property type="component" value="Chromosome 11"/>
</dbReference>
<reference evidence="9" key="2">
    <citation type="submission" date="2013-12" db="EMBL/GenBank/DDBJ databases">
        <authorList>
            <person name="Yu Y."/>
            <person name="Lee S."/>
            <person name="de Baynast K."/>
            <person name="Wissotski M."/>
            <person name="Liu L."/>
            <person name="Talag J."/>
            <person name="Goicoechea J."/>
            <person name="Angelova A."/>
            <person name="Jetty R."/>
            <person name="Kudrna D."/>
            <person name="Golser W."/>
            <person name="Rivera L."/>
            <person name="Zhang J."/>
            <person name="Wing R."/>
        </authorList>
    </citation>
    <scope>NUCLEOTIDE SEQUENCE</scope>
</reference>
<evidence type="ECO:0000256" key="2">
    <source>
        <dbReference type="ARBA" id="ARBA00022517"/>
    </source>
</evidence>
<dbReference type="EnsemblPlants" id="LPERR11G04550.2">
    <property type="protein sequence ID" value="LPERR11G04550.2"/>
    <property type="gene ID" value="LPERR11G04550"/>
</dbReference>
<evidence type="ECO:0000313" key="8">
    <source>
        <dbReference type="EnsemblPlants" id="LPERR11G04550.2"/>
    </source>
</evidence>
<dbReference type="PANTHER" id="PTHR17039">
    <property type="entry name" value="U3 SMALL NUCLEOLAR RIBONUCLEOPROTEIN PROTEIN MPP10"/>
    <property type="match status" value="1"/>
</dbReference>
<evidence type="ECO:0000313" key="9">
    <source>
        <dbReference type="Proteomes" id="UP000032180"/>
    </source>
</evidence>
<keyword evidence="5" id="KW-0687">Ribonucleoprotein</keyword>
<organism evidence="8 9">
    <name type="scientific">Leersia perrieri</name>
    <dbReference type="NCBI Taxonomy" id="77586"/>
    <lineage>
        <taxon>Eukaryota</taxon>
        <taxon>Viridiplantae</taxon>
        <taxon>Streptophyta</taxon>
        <taxon>Embryophyta</taxon>
        <taxon>Tracheophyta</taxon>
        <taxon>Spermatophyta</taxon>
        <taxon>Magnoliopsida</taxon>
        <taxon>Liliopsida</taxon>
        <taxon>Poales</taxon>
        <taxon>Poaceae</taxon>
        <taxon>BOP clade</taxon>
        <taxon>Oryzoideae</taxon>
        <taxon>Oryzeae</taxon>
        <taxon>Oryzinae</taxon>
        <taxon>Leersia</taxon>
    </lineage>
</organism>
<keyword evidence="9" id="KW-1185">Reference proteome</keyword>
<keyword evidence="2" id="KW-0690">Ribosome biogenesis</keyword>
<dbReference type="InterPro" id="IPR012173">
    <property type="entry name" value="Mpp10"/>
</dbReference>
<name>A0A0D9XPT6_9ORYZ</name>
<evidence type="ECO:0000256" key="4">
    <source>
        <dbReference type="ARBA" id="ARBA00023242"/>
    </source>
</evidence>
<dbReference type="GO" id="GO:0006364">
    <property type="term" value="P:rRNA processing"/>
    <property type="evidence" value="ECO:0007669"/>
    <property type="project" value="UniProtKB-KW"/>
</dbReference>
<dbReference type="GO" id="GO:0034457">
    <property type="term" value="C:Mpp10 complex"/>
    <property type="evidence" value="ECO:0007669"/>
    <property type="project" value="InterPro"/>
</dbReference>
<keyword evidence="4" id="KW-0539">Nucleus</keyword>
<evidence type="ECO:0000256" key="3">
    <source>
        <dbReference type="ARBA" id="ARBA00022552"/>
    </source>
</evidence>
<proteinExistence type="inferred from homology"/>
<accession>A0A0D9XPT6</accession>
<evidence type="ECO:0000256" key="6">
    <source>
        <dbReference type="ARBA" id="ARBA00029455"/>
    </source>
</evidence>
<evidence type="ECO:0000256" key="1">
    <source>
        <dbReference type="ARBA" id="ARBA00004604"/>
    </source>
</evidence>
<protein>
    <submittedName>
        <fullName evidence="8">Uncharacterized protein</fullName>
    </submittedName>
</protein>
<comment type="similarity">
    <text evidence="6">Belongs to the MPP10 family.</text>
</comment>
<comment type="subcellular location">
    <subcellularLocation>
        <location evidence="1">Nucleus</location>
        <location evidence="1">Nucleolus</location>
    </subcellularLocation>
</comment>
<evidence type="ECO:0000256" key="5">
    <source>
        <dbReference type="ARBA" id="ARBA00023274"/>
    </source>
</evidence>
<sequence length="223" mass="24760">MAGKEAAQVSTAAWSWTALASAQGRTTTSPGAAQGLSRANLDEVEMGEETPVLDDAEMKEDSVSDSGSARSERVIEDMSIQANVPALAMEETAPVAVSDAAMLAPEEILKEKVMLQSLHKLSAKEEELTRKGDMQRIINGVLREGRRERRGAGRRERRGRFATPEPSSLVRPPPPGKEQFRIRSNASRLPQRDHPQAQRCQTDMYFPTMTSLRWRMSKVHFML</sequence>
<dbReference type="PANTHER" id="PTHR17039:SF0">
    <property type="entry name" value="U3 SMALL NUCLEOLAR RIBONUCLEOPROTEIN PROTEIN MPP10"/>
    <property type="match status" value="1"/>
</dbReference>
<feature type="compositionally biased region" description="Basic and acidic residues" evidence="7">
    <location>
        <begin position="144"/>
        <end position="154"/>
    </location>
</feature>